<dbReference type="InterPro" id="IPR001851">
    <property type="entry name" value="ABC_transp_permease"/>
</dbReference>
<keyword evidence="8" id="KW-1185">Reference proteome</keyword>
<feature type="transmembrane region" description="Helical" evidence="6">
    <location>
        <begin position="110"/>
        <end position="133"/>
    </location>
</feature>
<evidence type="ECO:0000256" key="1">
    <source>
        <dbReference type="ARBA" id="ARBA00004651"/>
    </source>
</evidence>
<dbReference type="CDD" id="cd06580">
    <property type="entry name" value="TM_PBP1_transp_TpRbsC_like"/>
    <property type="match status" value="1"/>
</dbReference>
<evidence type="ECO:0000256" key="3">
    <source>
        <dbReference type="ARBA" id="ARBA00022692"/>
    </source>
</evidence>
<dbReference type="AlphaFoldDB" id="A0A5D5AHG5"/>
<accession>A0A5D5AHG5</accession>
<comment type="subcellular location">
    <subcellularLocation>
        <location evidence="1">Cell membrane</location>
        <topology evidence="1">Multi-pass membrane protein</topology>
    </subcellularLocation>
</comment>
<feature type="transmembrane region" description="Helical" evidence="6">
    <location>
        <begin position="322"/>
        <end position="340"/>
    </location>
</feature>
<evidence type="ECO:0000256" key="5">
    <source>
        <dbReference type="ARBA" id="ARBA00023136"/>
    </source>
</evidence>
<reference evidence="7 8" key="1">
    <citation type="submission" date="2019-08" db="EMBL/GenBank/DDBJ databases">
        <title>Archaea genome.</title>
        <authorList>
            <person name="Kajale S."/>
            <person name="Shouche Y."/>
            <person name="Deshpande N."/>
            <person name="Sharma A."/>
        </authorList>
    </citation>
    <scope>NUCLEOTIDE SEQUENCE [LARGE SCALE GENOMIC DNA]</scope>
    <source>
        <strain evidence="7 8">ESP3B_9</strain>
    </source>
</reference>
<dbReference type="Proteomes" id="UP000324104">
    <property type="component" value="Unassembled WGS sequence"/>
</dbReference>
<comment type="caution">
    <text evidence="7">The sequence shown here is derived from an EMBL/GenBank/DDBJ whole genome shotgun (WGS) entry which is preliminary data.</text>
</comment>
<dbReference type="Pfam" id="PF02653">
    <property type="entry name" value="BPD_transp_2"/>
    <property type="match status" value="1"/>
</dbReference>
<dbReference type="PANTHER" id="PTHR47089:SF1">
    <property type="entry name" value="GUANOSINE ABC TRANSPORTER PERMEASE PROTEIN NUPP"/>
    <property type="match status" value="1"/>
</dbReference>
<dbReference type="EMBL" id="VTAW01000021">
    <property type="protein sequence ID" value="TYT61229.1"/>
    <property type="molecule type" value="Genomic_DNA"/>
</dbReference>
<protein>
    <submittedName>
        <fullName evidence="7">ABC transporter permease</fullName>
    </submittedName>
</protein>
<feature type="transmembrane region" description="Helical" evidence="6">
    <location>
        <begin position="53"/>
        <end position="74"/>
    </location>
</feature>
<feature type="transmembrane region" description="Helical" evidence="6">
    <location>
        <begin position="86"/>
        <end position="104"/>
    </location>
</feature>
<feature type="transmembrane region" description="Helical" evidence="6">
    <location>
        <begin position="12"/>
        <end position="33"/>
    </location>
</feature>
<dbReference type="GO" id="GO:0022857">
    <property type="term" value="F:transmembrane transporter activity"/>
    <property type="evidence" value="ECO:0007669"/>
    <property type="project" value="InterPro"/>
</dbReference>
<gene>
    <name evidence="7" type="ORF">FYC77_14970</name>
</gene>
<evidence type="ECO:0000313" key="8">
    <source>
        <dbReference type="Proteomes" id="UP000324104"/>
    </source>
</evidence>
<feature type="transmembrane region" description="Helical" evidence="6">
    <location>
        <begin position="252"/>
        <end position="272"/>
    </location>
</feature>
<keyword evidence="5 6" id="KW-0472">Membrane</keyword>
<keyword evidence="2" id="KW-1003">Cell membrane</keyword>
<evidence type="ECO:0000256" key="2">
    <source>
        <dbReference type="ARBA" id="ARBA00022475"/>
    </source>
</evidence>
<organism evidence="7 8">
    <name type="scientific">Natrialba swarupiae</name>
    <dbReference type="NCBI Taxonomy" id="2448032"/>
    <lineage>
        <taxon>Archaea</taxon>
        <taxon>Methanobacteriati</taxon>
        <taxon>Methanobacteriota</taxon>
        <taxon>Stenosarchaea group</taxon>
        <taxon>Halobacteria</taxon>
        <taxon>Halobacteriales</taxon>
        <taxon>Natrialbaceae</taxon>
        <taxon>Natrialba</taxon>
    </lineage>
</organism>
<dbReference type="GO" id="GO:0005886">
    <property type="term" value="C:plasma membrane"/>
    <property type="evidence" value="ECO:0007669"/>
    <property type="project" value="UniProtKB-SubCell"/>
</dbReference>
<evidence type="ECO:0000256" key="6">
    <source>
        <dbReference type="SAM" id="Phobius"/>
    </source>
</evidence>
<keyword evidence="3 6" id="KW-0812">Transmembrane</keyword>
<dbReference type="PANTHER" id="PTHR47089">
    <property type="entry name" value="ABC TRANSPORTER, PERMEASE PROTEIN"/>
    <property type="match status" value="1"/>
</dbReference>
<sequence length="358" mass="36771">MLDATVLERIGIAIGSTALALLIGLVIVAASGYDPIQFANQLVVGSFGSERAIARTLRYSTLFVLAGVSVAIAFRAGVFNIGVQGQFIVGGFATVVSIVSLAPYLPDGTIGGVALMVIGTIAAIVAGGLYAALPGVLKAYGGANEIITTIMLNFIAIGFVGWLVAGRFGDPEATATRTERMPDTVGFPSVVFDDPNLSIVGILVTVVVVVVVAAVMTRTSFGYDMVTSGYQESAATYSGVDAKRMIVSTMTFSGMVAGLGGAIFAIMIQGYFTDPSGIGNYGFDAIAVSLLAANNPLGVVPAGLLFGGLESSSSHIQINSDVPVQLIDGIVGLVVLFVAVPELFRMIARRTGLGGESR</sequence>
<evidence type="ECO:0000256" key="4">
    <source>
        <dbReference type="ARBA" id="ARBA00022989"/>
    </source>
</evidence>
<feature type="transmembrane region" description="Helical" evidence="6">
    <location>
        <begin position="145"/>
        <end position="165"/>
    </location>
</feature>
<feature type="transmembrane region" description="Helical" evidence="6">
    <location>
        <begin position="197"/>
        <end position="216"/>
    </location>
</feature>
<keyword evidence="4 6" id="KW-1133">Transmembrane helix</keyword>
<proteinExistence type="predicted"/>
<evidence type="ECO:0000313" key="7">
    <source>
        <dbReference type="EMBL" id="TYT61229.1"/>
    </source>
</evidence>
<name>A0A5D5AHG5_9EURY</name>